<keyword evidence="1" id="KW-0812">Transmembrane</keyword>
<evidence type="ECO:0000256" key="1">
    <source>
        <dbReference type="SAM" id="Phobius"/>
    </source>
</evidence>
<evidence type="ECO:0000313" key="2">
    <source>
        <dbReference type="EMBL" id="GFJ77990.1"/>
    </source>
</evidence>
<dbReference type="EMBL" id="BLPF01000001">
    <property type="protein sequence ID" value="GFJ77990.1"/>
    <property type="molecule type" value="Genomic_DNA"/>
</dbReference>
<keyword evidence="1" id="KW-1133">Transmembrane helix</keyword>
<protein>
    <submittedName>
        <fullName evidence="2">Uncharacterized protein</fullName>
    </submittedName>
</protein>
<evidence type="ECO:0000313" key="3">
    <source>
        <dbReference type="Proteomes" id="UP000482800"/>
    </source>
</evidence>
<dbReference type="RefSeq" id="WP_173055695.1">
    <property type="nucleotide sequence ID" value="NZ_BAABGO010000006.1"/>
</dbReference>
<accession>A0A6V8K396</accession>
<reference evidence="2 3" key="1">
    <citation type="submission" date="2020-03" db="EMBL/GenBank/DDBJ databases">
        <title>Whole genome shotgun sequence of Phytohabitans houttuyneae NBRC 108639.</title>
        <authorList>
            <person name="Komaki H."/>
            <person name="Tamura T."/>
        </authorList>
    </citation>
    <scope>NUCLEOTIDE SEQUENCE [LARGE SCALE GENOMIC DNA]</scope>
    <source>
        <strain evidence="2 3">NBRC 108639</strain>
    </source>
</reference>
<gene>
    <name evidence="2" type="ORF">Phou_021700</name>
</gene>
<reference evidence="2 3" key="2">
    <citation type="submission" date="2020-03" db="EMBL/GenBank/DDBJ databases">
        <authorList>
            <person name="Ichikawa N."/>
            <person name="Kimura A."/>
            <person name="Kitahashi Y."/>
            <person name="Uohara A."/>
        </authorList>
    </citation>
    <scope>NUCLEOTIDE SEQUENCE [LARGE SCALE GENOMIC DNA]</scope>
    <source>
        <strain evidence="2 3">NBRC 108639</strain>
    </source>
</reference>
<comment type="caution">
    <text evidence="2">The sequence shown here is derived from an EMBL/GenBank/DDBJ whole genome shotgun (WGS) entry which is preliminary data.</text>
</comment>
<keyword evidence="3" id="KW-1185">Reference proteome</keyword>
<organism evidence="2 3">
    <name type="scientific">Phytohabitans houttuyneae</name>
    <dbReference type="NCBI Taxonomy" id="1076126"/>
    <lineage>
        <taxon>Bacteria</taxon>
        <taxon>Bacillati</taxon>
        <taxon>Actinomycetota</taxon>
        <taxon>Actinomycetes</taxon>
        <taxon>Micromonosporales</taxon>
        <taxon>Micromonosporaceae</taxon>
    </lineage>
</organism>
<proteinExistence type="predicted"/>
<feature type="transmembrane region" description="Helical" evidence="1">
    <location>
        <begin position="12"/>
        <end position="32"/>
    </location>
</feature>
<name>A0A6V8K396_9ACTN</name>
<dbReference type="AlphaFoldDB" id="A0A6V8K396"/>
<dbReference type="Proteomes" id="UP000482800">
    <property type="component" value="Unassembled WGS sequence"/>
</dbReference>
<keyword evidence="1" id="KW-0472">Membrane</keyword>
<feature type="transmembrane region" description="Helical" evidence="1">
    <location>
        <begin position="38"/>
        <end position="55"/>
    </location>
</feature>
<sequence>MRRKVDVQSVERKALLISLPVVVGGSVLANLLAWDVKWQIPLIFAALYIVLSLLMEIRDNQKPSTFTHYNHSDEFFTSFSRLVQSAERRIYTSYVRRTPPPSFQSPAAKQYFRDVVQWTKRNPGASFHRIIGVPSTEPYRGEMLRWLVQHQQEMRGVANYHARVVPLDGDVDAINIAIIDEKAVLILLTSEGSFMSGHRLDAPSSVSSFRDYYSSWWTSAEPLDAFLSRVSGDLSTPPRAHPA</sequence>